<evidence type="ECO:0000313" key="2">
    <source>
        <dbReference type="Proteomes" id="UP000027135"/>
    </source>
</evidence>
<reference evidence="1 2" key="1">
    <citation type="journal article" date="2014" name="Nat. Commun.">
        <title>Molecular traces of alternative social organization in a termite genome.</title>
        <authorList>
            <person name="Terrapon N."/>
            <person name="Li C."/>
            <person name="Robertson H.M."/>
            <person name="Ji L."/>
            <person name="Meng X."/>
            <person name="Booth W."/>
            <person name="Chen Z."/>
            <person name="Childers C.P."/>
            <person name="Glastad K.M."/>
            <person name="Gokhale K."/>
            <person name="Gowin J."/>
            <person name="Gronenberg W."/>
            <person name="Hermansen R.A."/>
            <person name="Hu H."/>
            <person name="Hunt B.G."/>
            <person name="Huylmans A.K."/>
            <person name="Khalil S.M."/>
            <person name="Mitchell R.D."/>
            <person name="Munoz-Torres M.C."/>
            <person name="Mustard J.A."/>
            <person name="Pan H."/>
            <person name="Reese J.T."/>
            <person name="Scharf M.E."/>
            <person name="Sun F."/>
            <person name="Vogel H."/>
            <person name="Xiao J."/>
            <person name="Yang W."/>
            <person name="Yang Z."/>
            <person name="Yang Z."/>
            <person name="Zhou J."/>
            <person name="Zhu J."/>
            <person name="Brent C.S."/>
            <person name="Elsik C.G."/>
            <person name="Goodisman M.A."/>
            <person name="Liberles D.A."/>
            <person name="Roe R.M."/>
            <person name="Vargo E.L."/>
            <person name="Vilcinskas A."/>
            <person name="Wang J."/>
            <person name="Bornberg-Bauer E."/>
            <person name="Korb J."/>
            <person name="Zhang G."/>
            <person name="Liebig J."/>
        </authorList>
    </citation>
    <scope>NUCLEOTIDE SEQUENCE [LARGE SCALE GENOMIC DNA]</scope>
    <source>
        <tissue evidence="1">Whole organism</tissue>
    </source>
</reference>
<dbReference type="STRING" id="136037.A0A067QTN3"/>
<dbReference type="InterPro" id="IPR036412">
    <property type="entry name" value="HAD-like_sf"/>
</dbReference>
<dbReference type="PANTHER" id="PTHR18901:SF38">
    <property type="entry name" value="PSEUDOURIDINE-5'-PHOSPHATASE"/>
    <property type="match status" value="1"/>
</dbReference>
<gene>
    <name evidence="1" type="ORF">L798_00889</name>
</gene>
<dbReference type="eggNOG" id="KOG2914">
    <property type="taxonomic scope" value="Eukaryota"/>
</dbReference>
<dbReference type="InterPro" id="IPR023198">
    <property type="entry name" value="PGP-like_dom2"/>
</dbReference>
<keyword evidence="2" id="KW-1185">Reference proteome</keyword>
<proteinExistence type="predicted"/>
<dbReference type="SFLD" id="SFLDS00003">
    <property type="entry name" value="Haloacid_Dehalogenase"/>
    <property type="match status" value="1"/>
</dbReference>
<dbReference type="SFLD" id="SFLDG01129">
    <property type="entry name" value="C1.5:_HAD__Beta-PGM__Phosphata"/>
    <property type="match status" value="1"/>
</dbReference>
<dbReference type="InterPro" id="IPR023214">
    <property type="entry name" value="HAD_sf"/>
</dbReference>
<accession>A0A067QTN3</accession>
<dbReference type="EMBL" id="KK853286">
    <property type="protein sequence ID" value="KDR08959.1"/>
    <property type="molecule type" value="Genomic_DNA"/>
</dbReference>
<dbReference type="GO" id="GO:0016791">
    <property type="term" value="F:phosphatase activity"/>
    <property type="evidence" value="ECO:0007669"/>
    <property type="project" value="TreeGrafter"/>
</dbReference>
<dbReference type="FunCoup" id="A0A067QTN3">
    <property type="interactions" value="396"/>
</dbReference>
<dbReference type="Gene3D" id="3.40.50.1000">
    <property type="entry name" value="HAD superfamily/HAD-like"/>
    <property type="match status" value="1"/>
</dbReference>
<dbReference type="OrthoDB" id="40579at2759"/>
<dbReference type="InterPro" id="IPR006439">
    <property type="entry name" value="HAD-SF_hydro_IA"/>
</dbReference>
<dbReference type="InterPro" id="IPR041492">
    <property type="entry name" value="HAD_2"/>
</dbReference>
<evidence type="ECO:0000313" key="1">
    <source>
        <dbReference type="EMBL" id="KDR08959.1"/>
    </source>
</evidence>
<dbReference type="AlphaFoldDB" id="A0A067QTN3"/>
<dbReference type="PANTHER" id="PTHR18901">
    <property type="entry name" value="2-DEOXYGLUCOSE-6-PHOSPHATE PHOSPHATASE 2"/>
    <property type="match status" value="1"/>
</dbReference>
<protein>
    <submittedName>
        <fullName evidence="1">Haloacid dehalogenase-like hydrolase domain-containing protein 1A</fullName>
    </submittedName>
</protein>
<dbReference type="Gene3D" id="1.10.150.240">
    <property type="entry name" value="Putative phosphatase, domain 2"/>
    <property type="match status" value="1"/>
</dbReference>
<dbReference type="SFLD" id="SFLDG01135">
    <property type="entry name" value="C1.5.6:_HAD__Beta-PGM__Phospha"/>
    <property type="match status" value="1"/>
</dbReference>
<dbReference type="SUPFAM" id="SSF56784">
    <property type="entry name" value="HAD-like"/>
    <property type="match status" value="1"/>
</dbReference>
<keyword evidence="1" id="KW-0378">Hydrolase</keyword>
<dbReference type="NCBIfam" id="TIGR01509">
    <property type="entry name" value="HAD-SF-IA-v3"/>
    <property type="match status" value="1"/>
</dbReference>
<dbReference type="InParanoid" id="A0A067QTN3"/>
<dbReference type="Proteomes" id="UP000027135">
    <property type="component" value="Unassembled WGS sequence"/>
</dbReference>
<sequence length="227" mass="25417">MTNYSKVDHVIFDLDGLLLGTEEIYVEIFSIICAKYNKSYTYEAREKVLGTMEKDSCAILVQELSLPVTPQDVLDQQRLLQREMLPKTKLMPGAEHLICHLHKHGIPIAVATSSSEESVMLKLTNHKELFSLFHHVVTASSDPEVKKGKPNPDIFLICASRFPDKPKPEKCLVFEDAPNGVKAAKAAGMQVVMVPDNHISEESKQLATLVLNSLEEFQPELFGLPQY</sequence>
<name>A0A067QTN3_ZOONE</name>
<organism evidence="1 2">
    <name type="scientific">Zootermopsis nevadensis</name>
    <name type="common">Dampwood termite</name>
    <dbReference type="NCBI Taxonomy" id="136037"/>
    <lineage>
        <taxon>Eukaryota</taxon>
        <taxon>Metazoa</taxon>
        <taxon>Ecdysozoa</taxon>
        <taxon>Arthropoda</taxon>
        <taxon>Hexapoda</taxon>
        <taxon>Insecta</taxon>
        <taxon>Pterygota</taxon>
        <taxon>Neoptera</taxon>
        <taxon>Polyneoptera</taxon>
        <taxon>Dictyoptera</taxon>
        <taxon>Blattodea</taxon>
        <taxon>Blattoidea</taxon>
        <taxon>Termitoidae</taxon>
        <taxon>Termopsidae</taxon>
        <taxon>Zootermopsis</taxon>
    </lineage>
</organism>
<dbReference type="OMA" id="PEMSDSK"/>
<dbReference type="Pfam" id="PF13419">
    <property type="entry name" value="HAD_2"/>
    <property type="match status" value="1"/>
</dbReference>
<dbReference type="FunFam" id="3.40.50.1000:FF:000055">
    <property type="entry name" value="Haloacid dehalogenase-like hydrolase family protein"/>
    <property type="match status" value="1"/>
</dbReference>